<protein>
    <submittedName>
        <fullName evidence="2">FAD-dependent oxidoreductase</fullName>
    </submittedName>
</protein>
<dbReference type="EMBL" id="JBICRM010000031">
    <property type="protein sequence ID" value="MFG1708869.1"/>
    <property type="molecule type" value="Genomic_DNA"/>
</dbReference>
<organism evidence="2 3">
    <name type="scientific">Nonomuraea marmarensis</name>
    <dbReference type="NCBI Taxonomy" id="3351344"/>
    <lineage>
        <taxon>Bacteria</taxon>
        <taxon>Bacillati</taxon>
        <taxon>Actinomycetota</taxon>
        <taxon>Actinomycetes</taxon>
        <taxon>Streptosporangiales</taxon>
        <taxon>Streptosporangiaceae</taxon>
        <taxon>Nonomuraea</taxon>
    </lineage>
</organism>
<evidence type="ECO:0000313" key="3">
    <source>
        <dbReference type="Proteomes" id="UP001603978"/>
    </source>
</evidence>
<dbReference type="Proteomes" id="UP001603978">
    <property type="component" value="Unassembled WGS sequence"/>
</dbReference>
<proteinExistence type="predicted"/>
<dbReference type="SUPFAM" id="SSF51905">
    <property type="entry name" value="FAD/NAD(P)-binding domain"/>
    <property type="match status" value="1"/>
</dbReference>
<gene>
    <name evidence="2" type="ORF">ACFLIM_37295</name>
</gene>
<accession>A0ABW7AP78</accession>
<dbReference type="Gene3D" id="3.50.50.60">
    <property type="entry name" value="FAD/NAD(P)-binding domain"/>
    <property type="match status" value="1"/>
</dbReference>
<name>A0ABW7AP78_9ACTN</name>
<evidence type="ECO:0000256" key="1">
    <source>
        <dbReference type="SAM" id="MobiDB-lite"/>
    </source>
</evidence>
<feature type="region of interest" description="Disordered" evidence="1">
    <location>
        <begin position="471"/>
        <end position="494"/>
    </location>
</feature>
<reference evidence="2 3" key="1">
    <citation type="submission" date="2024-10" db="EMBL/GenBank/DDBJ databases">
        <authorList>
            <person name="Topkara A.R."/>
            <person name="Saygin H."/>
        </authorList>
    </citation>
    <scope>NUCLEOTIDE SEQUENCE [LARGE SCALE GENOMIC DNA]</scope>
    <source>
        <strain evidence="2 3">M3C6</strain>
    </source>
</reference>
<evidence type="ECO:0000313" key="2">
    <source>
        <dbReference type="EMBL" id="MFG1708869.1"/>
    </source>
</evidence>
<dbReference type="RefSeq" id="WP_393173098.1">
    <property type="nucleotide sequence ID" value="NZ_JBICRM010000031.1"/>
</dbReference>
<comment type="caution">
    <text evidence="2">The sequence shown here is derived from an EMBL/GenBank/DDBJ whole genome shotgun (WGS) entry which is preliminary data.</text>
</comment>
<keyword evidence="3" id="KW-1185">Reference proteome</keyword>
<sequence>MAEVVVLGAGLNGLATAMLLGNDRHRVTVLERDAAEPSGDPAELWENWDRRGVNQFRQLHFMLPRWRLVMERELPAVIEELDALGATRVNQIQDLPMELSGGPREGDERFETVTARRPVLEAALSAVAARTPGVTIRRGVTVTGLMAGPASIAGVPHVAGVLTDEGTAIRADLVVDASGRRSAVVGMLDALGCRRPVEEREDSGFVYYTRHFRSRNGTLPEMRATVLQRFESVSLLTLPCDSDTWGVAFITAARDKRLRALRDVEAWETALALYPTVAPWGVGEPLTDPQVIAGIEDRYRRFVVDGTPVVTGLVAVGDAWACTNPSLARGTSIGLLHACGLRDLLREVGPDQAGRLAVRFDEVTETTVAPLYRMTLAFDRHRLAEIDGEITGKPYRTSDATWAMSKAMYAAAYRDPDVLRAYSAIAALIATPQEVLAEPGMVGKVTTTAAGAPPYATPGPSRAELLAAIDEGEPHQSRRSSTRTLSEPVRAPTESSVRIKVNGIGINQEPLCGSS</sequence>
<dbReference type="PRINTS" id="PR00420">
    <property type="entry name" value="RNGMNOXGNASE"/>
</dbReference>
<dbReference type="InterPro" id="IPR036188">
    <property type="entry name" value="FAD/NAD-bd_sf"/>
</dbReference>